<dbReference type="Pfam" id="PF00174">
    <property type="entry name" value="Oxidored_molyb"/>
    <property type="match status" value="1"/>
</dbReference>
<dbReference type="Gene3D" id="3.90.420.10">
    <property type="entry name" value="Oxidoreductase, molybdopterin-binding domain"/>
    <property type="match status" value="1"/>
</dbReference>
<reference evidence="2" key="1">
    <citation type="submission" date="2019-05" db="EMBL/GenBank/DDBJ databases">
        <title>Methanoculleus sp. FWC-SCC1, a methanogenic archaeon isolated from deep marine cold seep.</title>
        <authorList>
            <person name="Chen Y.-W."/>
            <person name="Chen S.-C."/>
            <person name="Teng N.-H."/>
            <person name="Lai M.-C."/>
        </authorList>
    </citation>
    <scope>NUCLEOTIDE SEQUENCE</scope>
    <source>
        <strain evidence="2">FWC-SCC1</strain>
    </source>
</reference>
<proteinExistence type="predicted"/>
<evidence type="ECO:0000259" key="1">
    <source>
        <dbReference type="Pfam" id="PF00174"/>
    </source>
</evidence>
<accession>A0ABT8MCD3</accession>
<sequence>MLRTGLLLLLAAGICACGCTQPGVTANEEEIAWNLTVAGDGEEVLTLAEVRALPAVEGYGHGVSTVGIVFGPDRYRGVLLTDLLDRVGGTGQDDLAYVSAEDGYLWVFDAEQLTGEGFFTFDENLKEIPPPPLRVILAYERDGTPLPYDDGGPLRLVVVSDDPGVITEASPWVKWVDRIEVHRR</sequence>
<dbReference type="InterPro" id="IPR000572">
    <property type="entry name" value="OxRdtase_Mopterin-bd_dom"/>
</dbReference>
<dbReference type="EMBL" id="VCYH01000008">
    <property type="protein sequence ID" value="MDN7025600.1"/>
    <property type="molecule type" value="Genomic_DNA"/>
</dbReference>
<evidence type="ECO:0000313" key="2">
    <source>
        <dbReference type="EMBL" id="MDN7025600.1"/>
    </source>
</evidence>
<gene>
    <name evidence="2" type="ORF">FGU65_11980</name>
</gene>
<dbReference type="PANTHER" id="PTHR19372">
    <property type="entry name" value="SULFITE REDUCTASE"/>
    <property type="match status" value="1"/>
</dbReference>
<dbReference type="InterPro" id="IPR036374">
    <property type="entry name" value="OxRdtase_Mopterin-bd_sf"/>
</dbReference>
<evidence type="ECO:0000313" key="3">
    <source>
        <dbReference type="Proteomes" id="UP001168338"/>
    </source>
</evidence>
<comment type="caution">
    <text evidence="2">The sequence shown here is derived from an EMBL/GenBank/DDBJ whole genome shotgun (WGS) entry which is preliminary data.</text>
</comment>
<organism evidence="2 3">
    <name type="scientific">Methanoculleus frigidifontis</name>
    <dbReference type="NCBI Taxonomy" id="2584085"/>
    <lineage>
        <taxon>Archaea</taxon>
        <taxon>Methanobacteriati</taxon>
        <taxon>Methanobacteriota</taxon>
        <taxon>Stenosarchaea group</taxon>
        <taxon>Methanomicrobia</taxon>
        <taxon>Methanomicrobiales</taxon>
        <taxon>Methanomicrobiaceae</taxon>
        <taxon>Methanoculleus</taxon>
    </lineage>
</organism>
<keyword evidence="3" id="KW-1185">Reference proteome</keyword>
<dbReference type="Proteomes" id="UP001168338">
    <property type="component" value="Unassembled WGS sequence"/>
</dbReference>
<dbReference type="PANTHER" id="PTHR19372:SF7">
    <property type="entry name" value="SULFITE OXIDASE, MITOCHONDRIAL"/>
    <property type="match status" value="1"/>
</dbReference>
<protein>
    <submittedName>
        <fullName evidence="2">Molybdopterin-binding oxidoreductase</fullName>
    </submittedName>
</protein>
<name>A0ABT8MCD3_9EURY</name>
<dbReference type="SUPFAM" id="SSF56524">
    <property type="entry name" value="Oxidoreductase molybdopterin-binding domain"/>
    <property type="match status" value="1"/>
</dbReference>
<dbReference type="PROSITE" id="PS51257">
    <property type="entry name" value="PROKAR_LIPOPROTEIN"/>
    <property type="match status" value="1"/>
</dbReference>
<feature type="domain" description="Oxidoreductase molybdopterin-binding" evidence="1">
    <location>
        <begin position="32"/>
        <end position="183"/>
    </location>
</feature>